<name>A0A552EXW1_MICAE</name>
<evidence type="ECO:0000313" key="3">
    <source>
        <dbReference type="Proteomes" id="UP000315113"/>
    </source>
</evidence>
<protein>
    <submittedName>
        <fullName evidence="2">Uncharacterized protein</fullName>
    </submittedName>
</protein>
<comment type="caution">
    <text evidence="2">The sequence shown here is derived from an EMBL/GenBank/DDBJ whole genome shotgun (WGS) entry which is preliminary data.</text>
</comment>
<keyword evidence="1" id="KW-0812">Transmembrane</keyword>
<evidence type="ECO:0000256" key="1">
    <source>
        <dbReference type="SAM" id="Phobius"/>
    </source>
</evidence>
<proteinExistence type="predicted"/>
<keyword evidence="1" id="KW-1133">Transmembrane helix</keyword>
<evidence type="ECO:0000313" key="2">
    <source>
        <dbReference type="EMBL" id="TRU39305.1"/>
    </source>
</evidence>
<keyword evidence="1" id="KW-0472">Membrane</keyword>
<dbReference type="EMBL" id="SFBH01000023">
    <property type="protein sequence ID" value="TRU39305.1"/>
    <property type="molecule type" value="Genomic_DNA"/>
</dbReference>
<gene>
    <name evidence="2" type="ORF">EWV78_03580</name>
</gene>
<organism evidence="2 3">
    <name type="scientific">Microcystis aeruginosa Ma_MB_F_20061100_S20D</name>
    <dbReference type="NCBI Taxonomy" id="2486253"/>
    <lineage>
        <taxon>Bacteria</taxon>
        <taxon>Bacillati</taxon>
        <taxon>Cyanobacteriota</taxon>
        <taxon>Cyanophyceae</taxon>
        <taxon>Oscillatoriophycideae</taxon>
        <taxon>Chroococcales</taxon>
        <taxon>Microcystaceae</taxon>
        <taxon>Microcystis</taxon>
    </lineage>
</organism>
<sequence>MGKTKLPIAYCLLPIAYCLLPIAYCLLPIAYCLLPSVSPLPSPCLPSSQWSRIFDKLSFGELAQPIR</sequence>
<dbReference type="AlphaFoldDB" id="A0A552EXW1"/>
<feature type="transmembrane region" description="Helical" evidence="1">
    <location>
        <begin position="7"/>
        <end position="31"/>
    </location>
</feature>
<accession>A0A552EXW1</accession>
<reference evidence="2 3" key="1">
    <citation type="submission" date="2019-01" db="EMBL/GenBank/DDBJ databases">
        <title>Coherence of Microcystis species and biogeography revealed through population genomics.</title>
        <authorList>
            <person name="Perez-Carrascal O.M."/>
            <person name="Terrat Y."/>
            <person name="Giani A."/>
            <person name="Fortin N."/>
            <person name="Tromas N."/>
            <person name="Shapiro B.J."/>
        </authorList>
    </citation>
    <scope>NUCLEOTIDE SEQUENCE [LARGE SCALE GENOMIC DNA]</scope>
    <source>
        <strain evidence="2">Ma_MB_F_20061100_S20D</strain>
    </source>
</reference>
<dbReference type="Proteomes" id="UP000315113">
    <property type="component" value="Unassembled WGS sequence"/>
</dbReference>